<dbReference type="Gene3D" id="3.30.470.30">
    <property type="entry name" value="DNA ligase/mRNA capping enzyme"/>
    <property type="match status" value="1"/>
</dbReference>
<keyword evidence="1" id="KW-0436">Ligase</keyword>
<evidence type="ECO:0000313" key="7">
    <source>
        <dbReference type="Proteomes" id="UP000246740"/>
    </source>
</evidence>
<proteinExistence type="predicted"/>
<dbReference type="Gene3D" id="2.40.50.140">
    <property type="entry name" value="Nucleic acid-binding proteins"/>
    <property type="match status" value="1"/>
</dbReference>
<dbReference type="PANTHER" id="PTHR47810:SF1">
    <property type="entry name" value="DNA LIGASE B"/>
    <property type="match status" value="1"/>
</dbReference>
<protein>
    <recommendedName>
        <fullName evidence="8">ATP-dependent DNA ligase family profile domain-containing protein</fullName>
    </recommendedName>
</protein>
<evidence type="ECO:0000256" key="2">
    <source>
        <dbReference type="ARBA" id="ARBA00022705"/>
    </source>
</evidence>
<dbReference type="EMBL" id="KZ819188">
    <property type="protein sequence ID" value="PWZ03189.1"/>
    <property type="molecule type" value="Genomic_DNA"/>
</dbReference>
<dbReference type="SUPFAM" id="SSF56091">
    <property type="entry name" value="DNA ligase/mRNA capping enzyme, catalytic domain"/>
    <property type="match status" value="1"/>
</dbReference>
<accession>A0A317Y0N2</accession>
<evidence type="ECO:0000256" key="3">
    <source>
        <dbReference type="ARBA" id="ARBA00022763"/>
    </source>
</evidence>
<feature type="compositionally biased region" description="Polar residues" evidence="5">
    <location>
        <begin position="464"/>
        <end position="477"/>
    </location>
</feature>
<dbReference type="GO" id="GO:0006260">
    <property type="term" value="P:DNA replication"/>
    <property type="evidence" value="ECO:0007669"/>
    <property type="project" value="UniProtKB-KW"/>
</dbReference>
<dbReference type="PANTHER" id="PTHR47810">
    <property type="entry name" value="DNA LIGASE"/>
    <property type="match status" value="1"/>
</dbReference>
<feature type="compositionally biased region" description="Basic and acidic residues" evidence="5">
    <location>
        <begin position="281"/>
        <end position="302"/>
    </location>
</feature>
<dbReference type="OrthoDB" id="411785at2759"/>
<dbReference type="AlphaFoldDB" id="A0A317Y0N2"/>
<evidence type="ECO:0000256" key="1">
    <source>
        <dbReference type="ARBA" id="ARBA00022598"/>
    </source>
</evidence>
<keyword evidence="7" id="KW-1185">Reference proteome</keyword>
<dbReference type="GO" id="GO:0006281">
    <property type="term" value="P:DNA repair"/>
    <property type="evidence" value="ECO:0007669"/>
    <property type="project" value="UniProtKB-KW"/>
</dbReference>
<evidence type="ECO:0008006" key="8">
    <source>
        <dbReference type="Google" id="ProtNLM"/>
    </source>
</evidence>
<dbReference type="GO" id="GO:0016874">
    <property type="term" value="F:ligase activity"/>
    <property type="evidence" value="ECO:0007669"/>
    <property type="project" value="UniProtKB-KW"/>
</dbReference>
<feature type="region of interest" description="Disordered" evidence="5">
    <location>
        <begin position="275"/>
        <end position="310"/>
    </location>
</feature>
<keyword evidence="4" id="KW-0234">DNA repair</keyword>
<evidence type="ECO:0000256" key="4">
    <source>
        <dbReference type="ARBA" id="ARBA00023204"/>
    </source>
</evidence>
<evidence type="ECO:0000313" key="6">
    <source>
        <dbReference type="EMBL" id="PWZ03189.1"/>
    </source>
</evidence>
<dbReference type="InterPro" id="IPR012340">
    <property type="entry name" value="NA-bd_OB-fold"/>
</dbReference>
<dbReference type="SUPFAM" id="SSF50249">
    <property type="entry name" value="Nucleic acid-binding proteins"/>
    <property type="match status" value="1"/>
</dbReference>
<evidence type="ECO:0000256" key="5">
    <source>
        <dbReference type="SAM" id="MobiDB-lite"/>
    </source>
</evidence>
<keyword evidence="2" id="KW-0235">DNA replication</keyword>
<dbReference type="InParanoid" id="A0A317Y0N2"/>
<organism evidence="6 7">
    <name type="scientific">Testicularia cyperi</name>
    <dbReference type="NCBI Taxonomy" id="1882483"/>
    <lineage>
        <taxon>Eukaryota</taxon>
        <taxon>Fungi</taxon>
        <taxon>Dikarya</taxon>
        <taxon>Basidiomycota</taxon>
        <taxon>Ustilaginomycotina</taxon>
        <taxon>Ustilaginomycetes</taxon>
        <taxon>Ustilaginales</taxon>
        <taxon>Anthracoideaceae</taxon>
        <taxon>Testicularia</taxon>
    </lineage>
</organism>
<reference evidence="6 7" key="1">
    <citation type="journal article" date="2018" name="Mol. Biol. Evol.">
        <title>Broad Genomic Sampling Reveals a Smut Pathogenic Ancestry of the Fungal Clade Ustilaginomycotina.</title>
        <authorList>
            <person name="Kijpornyongpan T."/>
            <person name="Mondo S.J."/>
            <person name="Barry K."/>
            <person name="Sandor L."/>
            <person name="Lee J."/>
            <person name="Lipzen A."/>
            <person name="Pangilinan J."/>
            <person name="LaButti K."/>
            <person name="Hainaut M."/>
            <person name="Henrissat B."/>
            <person name="Grigoriev I.V."/>
            <person name="Spatafora J.W."/>
            <person name="Aime M.C."/>
        </authorList>
    </citation>
    <scope>NUCLEOTIDE SEQUENCE [LARGE SCALE GENOMIC DNA]</scope>
    <source>
        <strain evidence="6 7">MCA 3645</strain>
    </source>
</reference>
<feature type="region of interest" description="Disordered" evidence="5">
    <location>
        <begin position="452"/>
        <end position="478"/>
    </location>
</feature>
<name>A0A317Y0N2_9BASI</name>
<sequence>MLAASLELRGVAGLPRRIAGARVGLSRLPSPRLITTTTPWSVNSRGKWNVPSCNHSLHTGRVRSQHIDSGSARPRTPTPLDEITRLRQLINRANATNSSLDKGRILSEFADLQLLLSFLYDPYCRLHLTSAKLDTYLRQRKRDEDWQTNQAPYLSTTSNRSKLRTRKAALRSQDEQVIPDEQVPATLIALFELLSSRRVTGNRALATIKRFLEIHGILEQHEYALSGADDPNLSTTEIFRRGLLRPTALEIFSRCLDRNLRGGFSEKILHQAFRRSTQTNEKGKGKADGQDRGSDPASEGKHSISGSVAPSGSQLFKGSFQVALGKAISRAHLPSLFVDNNAPAWYASRKLDGVRCLFVVECKFRGDTQTGDFEVVNIQSLSRNGRPFATLEVLEDELRRHLPSCQTAKQLLFEEHRLQLARPGTSEKPARPLRLILDGEVCVLTPPEKASDSAVTRMDAELAASTQSDSSATNETSSQRDLHFVEDFAAVVGLIKRKDFTIPNPAFFPFDLLTAGEFINWRAQDPGSRTFSDRIRSVEELVSHFALQNSEPGSEVLIRPLPQSRVSSAEEVEAMLSTASARGWEGLILRQDVPYEGKRTSCIRKFKEWKDAEYTVQDISVASMRLPISGEFQQRQAMAAIYVDHRGTRVAVGSGFTPQQRVAFAENPELIRGKTVTVEYFEESCTTSSTSIASTSAAEDAQGAQEKQRQQLSYSLRFPRIKHIWDQGRDV</sequence>
<dbReference type="InterPro" id="IPR050326">
    <property type="entry name" value="NAD_dep_DNA_ligaseB"/>
</dbReference>
<dbReference type="Proteomes" id="UP000246740">
    <property type="component" value="Unassembled WGS sequence"/>
</dbReference>
<gene>
    <name evidence="6" type="ORF">BCV70DRAFT_197422</name>
</gene>
<keyword evidence="3" id="KW-0227">DNA damage</keyword>